<name>A0A2H1W9G3_SPOFR</name>
<organism evidence="1">
    <name type="scientific">Spodoptera frugiperda</name>
    <name type="common">Fall armyworm</name>
    <dbReference type="NCBI Taxonomy" id="7108"/>
    <lineage>
        <taxon>Eukaryota</taxon>
        <taxon>Metazoa</taxon>
        <taxon>Ecdysozoa</taxon>
        <taxon>Arthropoda</taxon>
        <taxon>Hexapoda</taxon>
        <taxon>Insecta</taxon>
        <taxon>Pterygota</taxon>
        <taxon>Neoptera</taxon>
        <taxon>Endopterygota</taxon>
        <taxon>Lepidoptera</taxon>
        <taxon>Glossata</taxon>
        <taxon>Ditrysia</taxon>
        <taxon>Noctuoidea</taxon>
        <taxon>Noctuidae</taxon>
        <taxon>Amphipyrinae</taxon>
        <taxon>Spodoptera</taxon>
    </lineage>
</organism>
<reference evidence="1" key="1">
    <citation type="submission" date="2016-07" db="EMBL/GenBank/DDBJ databases">
        <authorList>
            <person name="Bretaudeau A."/>
        </authorList>
    </citation>
    <scope>NUCLEOTIDE SEQUENCE</scope>
    <source>
        <strain evidence="1">Rice</strain>
        <tissue evidence="1">Whole body</tissue>
    </source>
</reference>
<evidence type="ECO:0000313" key="1">
    <source>
        <dbReference type="EMBL" id="SOQ49586.1"/>
    </source>
</evidence>
<sequence>MASSALGKAKGSIRLLLTKTHPVPTPAFQAEAPVNPLDVAVFLHDNGLEYLVKTPSIEVLAHFVRNFPIQELELREKYKEVHKNHKISP</sequence>
<dbReference type="EMBL" id="ODYU01007108">
    <property type="protein sequence ID" value="SOQ49586.1"/>
    <property type="molecule type" value="Genomic_DNA"/>
</dbReference>
<accession>A0A2H1W9G3</accession>
<gene>
    <name evidence="1" type="ORF">SFRICE_026842</name>
</gene>
<protein>
    <submittedName>
        <fullName evidence="1">SFRICE_026842</fullName>
    </submittedName>
</protein>
<proteinExistence type="predicted"/>
<dbReference type="AlphaFoldDB" id="A0A2H1W9G3"/>